<dbReference type="OrthoDB" id="9770340at2"/>
<protein>
    <recommendedName>
        <fullName evidence="1">GmrSD restriction endonucleases N-terminal domain-containing protein</fullName>
    </recommendedName>
</protein>
<organism evidence="2 3">
    <name type="scientific">Stenomitos frigidus ULC18</name>
    <dbReference type="NCBI Taxonomy" id="2107698"/>
    <lineage>
        <taxon>Bacteria</taxon>
        <taxon>Bacillati</taxon>
        <taxon>Cyanobacteriota</taxon>
        <taxon>Cyanophyceae</taxon>
        <taxon>Leptolyngbyales</taxon>
        <taxon>Leptolyngbyaceae</taxon>
        <taxon>Stenomitos</taxon>
    </lineage>
</organism>
<evidence type="ECO:0000313" key="2">
    <source>
        <dbReference type="EMBL" id="PSB27674.1"/>
    </source>
</evidence>
<reference evidence="3" key="1">
    <citation type="submission" date="2018-02" db="EMBL/GenBank/DDBJ databases">
        <authorList>
            <person name="Moore K."/>
            <person name="Momper L."/>
        </authorList>
    </citation>
    <scope>NUCLEOTIDE SEQUENCE [LARGE SCALE GENOMIC DNA]</scope>
    <source>
        <strain evidence="3">ULC18</strain>
    </source>
</reference>
<dbReference type="InterPro" id="IPR004919">
    <property type="entry name" value="GmrSD_N"/>
</dbReference>
<feature type="domain" description="GmrSD restriction endonucleases N-terminal" evidence="1">
    <location>
        <begin position="16"/>
        <end position="261"/>
    </location>
</feature>
<sequence length="743" mass="85811">MRNAQKPDHISLNLLISRLKEGRFVIPDFQREFEWRPWDIRDLMRSIFLDYYIGSLLLWKGKTENFNALSCEPVYGHQGDANKDYIVLDGQQRLTAMYYAFVAPDKPLPNRANRFLYFVKVDRFIAEEYDEAFDYQPRTRRWAKVFDDQRAQFAEHIFPLSVIGAGGWDLSNWVQGYAKFWTDKAAAAEAVNDSGKAQLASHHAKNAWEFGENLRSLTEQYQISYIELDEELGVDRVCDIFTQINSKGIRLDVFDLINALLKPKGLQLKQLWRDASPRLEFIDTEKMNVYILQVMSILRQSYCSPKYLYFLLPGQEKPVRAPDGSRRKEVLIADIAAFQQHWDLAVSALEAAIKLLRHPQEFGVISSNYLPYVAILPVFSALQAYLKTLPAGQKLEAQRKIRYWYWAAVFTNRYSGSVESTSARDFLAMKAWFQDETAEPTLIQEFKTRFRNLDLRRETKRGSSVYNGIFNLLVIQGARDWSTGNVPQPGDLDDHHIVPASWGAKHLRGNTIHTILNRTPLTAATNRDVIRDRLPNAYLPKLIEINGEDSIRGILESHFISSAAQAILLRNPFTPDDYEEFIAERQRTLQLAIENLLIKERLDLSPHLRELDEQIEQVELSLRSLIETALEGDLSLVPSDIRQNVDVRIQRASKKNAALDVETYTDLSGQLEFFDLRELQQTIANKLLWPRFLERFHTQESLSAKFGQLAELRNSIRHSRMVDDVTRKEGEAAVIWFNTVLSR</sequence>
<accession>A0A2T1E4V4</accession>
<dbReference type="AlphaFoldDB" id="A0A2T1E4V4"/>
<gene>
    <name evidence="2" type="ORF">C7B82_16215</name>
</gene>
<proteinExistence type="predicted"/>
<dbReference type="EMBL" id="PVWK01000085">
    <property type="protein sequence ID" value="PSB27674.1"/>
    <property type="molecule type" value="Genomic_DNA"/>
</dbReference>
<dbReference type="PANTHER" id="PTHR37292">
    <property type="entry name" value="VNG6097C"/>
    <property type="match status" value="1"/>
</dbReference>
<dbReference type="RefSeq" id="WP_106257340.1">
    <property type="nucleotide sequence ID" value="NZ_CAWNSW010000101.1"/>
</dbReference>
<reference evidence="2 3" key="2">
    <citation type="submission" date="2018-03" db="EMBL/GenBank/DDBJ databases">
        <title>The ancient ancestry and fast evolution of plastids.</title>
        <authorList>
            <person name="Moore K.R."/>
            <person name="Magnabosco C."/>
            <person name="Momper L."/>
            <person name="Gold D.A."/>
            <person name="Bosak T."/>
            <person name="Fournier G.P."/>
        </authorList>
    </citation>
    <scope>NUCLEOTIDE SEQUENCE [LARGE SCALE GENOMIC DNA]</scope>
    <source>
        <strain evidence="2 3">ULC18</strain>
    </source>
</reference>
<comment type="caution">
    <text evidence="2">The sequence shown here is derived from an EMBL/GenBank/DDBJ whole genome shotgun (WGS) entry which is preliminary data.</text>
</comment>
<name>A0A2T1E4V4_9CYAN</name>
<dbReference type="PANTHER" id="PTHR37292:SF2">
    <property type="entry name" value="DUF262 DOMAIN-CONTAINING PROTEIN"/>
    <property type="match status" value="1"/>
</dbReference>
<keyword evidence="3" id="KW-1185">Reference proteome</keyword>
<evidence type="ECO:0000313" key="3">
    <source>
        <dbReference type="Proteomes" id="UP000239576"/>
    </source>
</evidence>
<dbReference type="Proteomes" id="UP000239576">
    <property type="component" value="Unassembled WGS sequence"/>
</dbReference>
<evidence type="ECO:0000259" key="1">
    <source>
        <dbReference type="Pfam" id="PF03235"/>
    </source>
</evidence>
<dbReference type="Pfam" id="PF03235">
    <property type="entry name" value="GmrSD_N"/>
    <property type="match status" value="1"/>
</dbReference>